<keyword evidence="3" id="KW-1185">Reference proteome</keyword>
<feature type="transmembrane region" description="Helical" evidence="1">
    <location>
        <begin position="335"/>
        <end position="367"/>
    </location>
</feature>
<dbReference type="RefSeq" id="WP_241276465.1">
    <property type="nucleotide sequence ID" value="NZ_JAKZGS010000024.1"/>
</dbReference>
<feature type="transmembrane region" description="Helical" evidence="1">
    <location>
        <begin position="224"/>
        <end position="248"/>
    </location>
</feature>
<evidence type="ECO:0000256" key="1">
    <source>
        <dbReference type="SAM" id="Phobius"/>
    </source>
</evidence>
<organism evidence="2 3">
    <name type="scientific">Belliella calami</name>
    <dbReference type="NCBI Taxonomy" id="2923436"/>
    <lineage>
        <taxon>Bacteria</taxon>
        <taxon>Pseudomonadati</taxon>
        <taxon>Bacteroidota</taxon>
        <taxon>Cytophagia</taxon>
        <taxon>Cytophagales</taxon>
        <taxon>Cyclobacteriaceae</taxon>
        <taxon>Belliella</taxon>
    </lineage>
</organism>
<comment type="caution">
    <text evidence="2">The sequence shown here is derived from an EMBL/GenBank/DDBJ whole genome shotgun (WGS) entry which is preliminary data.</text>
</comment>
<dbReference type="PANTHER" id="PTHR30354">
    <property type="entry name" value="GNT FAMILY GLUCONATE TRANSPORTER"/>
    <property type="match status" value="1"/>
</dbReference>
<feature type="transmembrane region" description="Helical" evidence="1">
    <location>
        <begin position="100"/>
        <end position="122"/>
    </location>
</feature>
<feature type="transmembrane region" description="Helical" evidence="1">
    <location>
        <begin position="28"/>
        <end position="48"/>
    </location>
</feature>
<dbReference type="EMBL" id="JAKZGS010000024">
    <property type="protein sequence ID" value="MCH7399970.1"/>
    <property type="molecule type" value="Genomic_DNA"/>
</dbReference>
<keyword evidence="1" id="KW-1133">Transmembrane helix</keyword>
<feature type="transmembrane region" description="Helical" evidence="1">
    <location>
        <begin position="55"/>
        <end position="76"/>
    </location>
</feature>
<feature type="transmembrane region" description="Helical" evidence="1">
    <location>
        <begin position="379"/>
        <end position="398"/>
    </location>
</feature>
<feature type="transmembrane region" description="Helical" evidence="1">
    <location>
        <begin position="418"/>
        <end position="442"/>
    </location>
</feature>
<dbReference type="PANTHER" id="PTHR30354:SF11">
    <property type="entry name" value="PERMEASE"/>
    <property type="match status" value="1"/>
</dbReference>
<protein>
    <submittedName>
        <fullName evidence="2">GntP family permease</fullName>
    </submittedName>
</protein>
<dbReference type="InterPro" id="IPR003474">
    <property type="entry name" value="Glcn_transporter"/>
</dbReference>
<dbReference type="Proteomes" id="UP001165488">
    <property type="component" value="Unassembled WGS sequence"/>
</dbReference>
<dbReference type="Pfam" id="PF02447">
    <property type="entry name" value="GntP_permease"/>
    <property type="match status" value="1"/>
</dbReference>
<reference evidence="2" key="1">
    <citation type="submission" date="2022-03" db="EMBL/GenBank/DDBJ databases">
        <title>De novo assembled genomes of Belliella spp. (Cyclobacteriaceae) strains.</title>
        <authorList>
            <person name="Szabo A."/>
            <person name="Korponai K."/>
            <person name="Felfoldi T."/>
        </authorList>
    </citation>
    <scope>NUCLEOTIDE SEQUENCE</scope>
    <source>
        <strain evidence="2">DSM 107340</strain>
    </source>
</reference>
<name>A0ABS9UUT3_9BACT</name>
<evidence type="ECO:0000313" key="3">
    <source>
        <dbReference type="Proteomes" id="UP001165488"/>
    </source>
</evidence>
<evidence type="ECO:0000313" key="2">
    <source>
        <dbReference type="EMBL" id="MCH7399970.1"/>
    </source>
</evidence>
<gene>
    <name evidence="2" type="ORF">MM236_18390</name>
</gene>
<proteinExistence type="predicted"/>
<keyword evidence="1" id="KW-0472">Membrane</keyword>
<feature type="transmembrane region" description="Helical" evidence="1">
    <location>
        <begin position="297"/>
        <end position="315"/>
    </location>
</feature>
<feature type="transmembrane region" description="Helical" evidence="1">
    <location>
        <begin position="254"/>
        <end position="277"/>
    </location>
</feature>
<accession>A0ABS9UUT3</accession>
<sequence length="443" mass="47139">MQILIHIFLAVIWVIVSTSKLKIHPLISLIIASVWVGLGSGMGFIQSLDEFSKGFGSLIGQVGLIIVLGSVFGVLLEKSYAAVAIAHSLWVRFGKKFPSLSTSFMGAVVGVPVFCDSGFILLNPIGKSLAKTSGFSPLTFSLSLAGGLYMSHILIPPTPGPLAVSGIFGMEQNLGLVLLIGLATAIPVILVTAWWAGKFKKKFPESYQEDFEPQEQNLKVKVSVFWSVMVIAIPLIMITIGNLTVFFPNELVRSFFLICGNPLVAIGAGLLVGFMTLKQPISGSSLFSISFTEGIKIAGPILVLTGAGAGFGAVLKLLNLDLIFQEFNFNSDSGAVWLLVCFGLAAFLKTAQGSSTSAMIIAASIALSVIPSGMLENQVYTALCISAIGAGAMTVSHANDSYFWIVKEFTGLTVKEALQSYTMLTALMGVTALLTVLIFYWIL</sequence>
<keyword evidence="1" id="KW-0812">Transmembrane</keyword>
<feature type="transmembrane region" description="Helical" evidence="1">
    <location>
        <begin position="175"/>
        <end position="196"/>
    </location>
</feature>